<feature type="compositionally biased region" description="Polar residues" evidence="2">
    <location>
        <begin position="254"/>
        <end position="264"/>
    </location>
</feature>
<name>J6EM39_TRIAS</name>
<dbReference type="GeneID" id="25989654"/>
<evidence type="ECO:0000259" key="3">
    <source>
        <dbReference type="Pfam" id="PF10313"/>
    </source>
</evidence>
<dbReference type="VEuPathDB" id="FungiDB:A1Q1_06142"/>
<evidence type="ECO:0000256" key="1">
    <source>
        <dbReference type="PROSITE-ProRule" id="PRU00221"/>
    </source>
</evidence>
<dbReference type="PANTHER" id="PTHR43991">
    <property type="entry name" value="WD REPEAT PROTEIN (AFU_ORTHOLOGUE AFUA_8G05640)-RELATED"/>
    <property type="match status" value="1"/>
</dbReference>
<dbReference type="InterPro" id="IPR036322">
    <property type="entry name" value="WD40_repeat_dom_sf"/>
</dbReference>
<keyword evidence="1" id="KW-0853">WD repeat</keyword>
<dbReference type="Pfam" id="PF00400">
    <property type="entry name" value="WD40"/>
    <property type="match status" value="2"/>
</dbReference>
<organism evidence="4 5">
    <name type="scientific">Trichosporon asahii var. asahii (strain ATCC 90039 / CBS 2479 / JCM 2466 / KCTC 7840 / NBRC 103889/ NCYC 2677 / UAMH 7654)</name>
    <name type="common">Yeast</name>
    <dbReference type="NCBI Taxonomy" id="1186058"/>
    <lineage>
        <taxon>Eukaryota</taxon>
        <taxon>Fungi</taxon>
        <taxon>Dikarya</taxon>
        <taxon>Basidiomycota</taxon>
        <taxon>Agaricomycotina</taxon>
        <taxon>Tremellomycetes</taxon>
        <taxon>Trichosporonales</taxon>
        <taxon>Trichosporonaceae</taxon>
        <taxon>Trichosporon</taxon>
    </lineage>
</organism>
<feature type="compositionally biased region" description="Low complexity" evidence="2">
    <location>
        <begin position="275"/>
        <end position="285"/>
    </location>
</feature>
<feature type="region of interest" description="Disordered" evidence="2">
    <location>
        <begin position="205"/>
        <end position="292"/>
    </location>
</feature>
<feature type="repeat" description="WD" evidence="1">
    <location>
        <begin position="548"/>
        <end position="580"/>
    </location>
</feature>
<dbReference type="EMBL" id="ALBS01000327">
    <property type="protein sequence ID" value="EJT45379.1"/>
    <property type="molecule type" value="Genomic_DNA"/>
</dbReference>
<dbReference type="Proteomes" id="UP000002748">
    <property type="component" value="Unassembled WGS sequence"/>
</dbReference>
<dbReference type="AlphaFoldDB" id="J6EM39"/>
<proteinExistence type="predicted"/>
<dbReference type="PANTHER" id="PTHR43991:SF9">
    <property type="entry name" value="DUF2415 DOMAIN-CONTAINING PROTEIN"/>
    <property type="match status" value="1"/>
</dbReference>
<feature type="compositionally biased region" description="Low complexity" evidence="2">
    <location>
        <begin position="104"/>
        <end position="114"/>
    </location>
</feature>
<dbReference type="InterPro" id="IPR001680">
    <property type="entry name" value="WD40_rpt"/>
</dbReference>
<reference evidence="4 5" key="1">
    <citation type="journal article" date="2012" name="Eukaryot. Cell">
        <title>Draft genome sequence of CBS 2479, the standard type strain of Trichosporon asahii.</title>
        <authorList>
            <person name="Yang R.Y."/>
            <person name="Li H.T."/>
            <person name="Zhu H."/>
            <person name="Zhou G.P."/>
            <person name="Wang M."/>
            <person name="Wang L."/>
        </authorList>
    </citation>
    <scope>NUCLEOTIDE SEQUENCE [LARGE SCALE GENOMIC DNA]</scope>
    <source>
        <strain evidence="5">ATCC 90039 / CBS 2479 / JCM 2466 / KCTC 7840 / NCYC 2677 / UAMH 7654</strain>
    </source>
</reference>
<evidence type="ECO:0000313" key="5">
    <source>
        <dbReference type="Proteomes" id="UP000002748"/>
    </source>
</evidence>
<sequence length="717" mass="79820">MTRDTNPVESSSELRDVDFQPSSLVHASVTIIHPQLRDLILPLERGHIIYPHVMTLESMRWAPPEKMSPRGEDGRDLPTPSPWERCYEEAMSGFYTGRPPPRSSSPAKPTPTTRTLFKLDFTPTCLTTNGAFLACGGQKGELFMSDLPPGTEQTEAMHAEPIKPFVLKQSLTSRSINNAITILPTFPTGWARRQAACKQQYVGYQRTSEEQDDDDVESDIDSADSDSDDMEVDDEASPNVATYPNSLPFGHTPRMSQGRRSSTSSHHHIPQVVTSREGSVASGRSARSRMHEPRILVSSNDTSVKMFSLRHAEDLDREPPWENTPATSALRHTAEDPRPYGRLLDAVRWGSAAHGNVPPPRTLFGSSFGYDSIGLNEGILSQNLGIPARPQSAQASRQHREQRTSRDHPSRAEEELRLRDSRYHGESWRGYYNRQPAAERIGASNPYAPHMRATHHRLSNQPSAQRIDENMDQRRMEECEPRRLSRIGGQKFRVAVNHSSLSPDLRTMVTVGDSTDVFLYEVIDGGREFRKIGVYNGATDSESGWGFSTAWSKDGRKFAVASQDGQVTVWDHRTSRPLATFFSQRSDPSADPQPSVQLGGDHVVSSTGREAARVVKFSPEGSSRDLLVFSEDTSNIHIVDARSFQAHVVVPVPWYLDESSRPRHTARRNGVEQGTFGISGVAFDPTGDWLYAGTEQTVVEWDLRRYGGGEGGSWSMA</sequence>
<feature type="compositionally biased region" description="Basic and acidic residues" evidence="2">
    <location>
        <begin position="398"/>
        <end position="418"/>
    </location>
</feature>
<feature type="compositionally biased region" description="Acidic residues" evidence="2">
    <location>
        <begin position="210"/>
        <end position="236"/>
    </location>
</feature>
<evidence type="ECO:0000313" key="4">
    <source>
        <dbReference type="EMBL" id="EJT45379.1"/>
    </source>
</evidence>
<dbReference type="Pfam" id="PF10313">
    <property type="entry name" value="DUF2415"/>
    <property type="match status" value="1"/>
</dbReference>
<dbReference type="OrthoDB" id="64353at2759"/>
<evidence type="ECO:0000256" key="2">
    <source>
        <dbReference type="SAM" id="MobiDB-lite"/>
    </source>
</evidence>
<dbReference type="Gene3D" id="2.130.10.10">
    <property type="entry name" value="YVTN repeat-like/Quinoprotein amine dehydrogenase"/>
    <property type="match status" value="1"/>
</dbReference>
<dbReference type="HOGENOM" id="CLU_371313_0_0_1"/>
<dbReference type="PROSITE" id="PS50082">
    <property type="entry name" value="WD_REPEATS_2"/>
    <property type="match status" value="1"/>
</dbReference>
<dbReference type="SMART" id="SM00320">
    <property type="entry name" value="WD40"/>
    <property type="match status" value="4"/>
</dbReference>
<feature type="region of interest" description="Disordered" evidence="2">
    <location>
        <begin position="389"/>
        <end position="418"/>
    </location>
</feature>
<dbReference type="InterPro" id="IPR019417">
    <property type="entry name" value="DUF2415"/>
</dbReference>
<feature type="domain" description="DUF2415" evidence="3">
    <location>
        <begin position="610"/>
        <end position="651"/>
    </location>
</feature>
<feature type="region of interest" description="Disordered" evidence="2">
    <location>
        <begin position="94"/>
        <end position="114"/>
    </location>
</feature>
<protein>
    <recommendedName>
        <fullName evidence="3">DUF2415 domain-containing protein</fullName>
    </recommendedName>
</protein>
<dbReference type="SUPFAM" id="SSF50978">
    <property type="entry name" value="WD40 repeat-like"/>
    <property type="match status" value="1"/>
</dbReference>
<comment type="caution">
    <text evidence="4">The sequence shown here is derived from an EMBL/GenBank/DDBJ whole genome shotgun (WGS) entry which is preliminary data.</text>
</comment>
<dbReference type="KEGG" id="tasa:A1Q1_06142"/>
<dbReference type="InterPro" id="IPR015943">
    <property type="entry name" value="WD40/YVTN_repeat-like_dom_sf"/>
</dbReference>
<dbReference type="RefSeq" id="XP_014176826.1">
    <property type="nucleotide sequence ID" value="XM_014321351.1"/>
</dbReference>
<accession>J6EM39</accession>
<gene>
    <name evidence="4" type="ORF">A1Q1_06142</name>
</gene>